<dbReference type="GO" id="GO:0006879">
    <property type="term" value="P:intracellular iron ion homeostasis"/>
    <property type="evidence" value="ECO:0007669"/>
    <property type="project" value="TreeGrafter"/>
</dbReference>
<protein>
    <recommendedName>
        <fullName evidence="8">Glrx-3</fullName>
    </recommendedName>
</protein>
<feature type="domain" description="Thioredoxin" evidence="4">
    <location>
        <begin position="19"/>
        <end position="101"/>
    </location>
</feature>
<dbReference type="GO" id="GO:0051536">
    <property type="term" value="F:iron-sulfur cluster binding"/>
    <property type="evidence" value="ECO:0007669"/>
    <property type="project" value="UniProtKB-KW"/>
</dbReference>
<evidence type="ECO:0008006" key="8">
    <source>
        <dbReference type="Google" id="ProtNLM"/>
    </source>
</evidence>
<organism evidence="6 7">
    <name type="scientific">Pristionchus mayeri</name>
    <dbReference type="NCBI Taxonomy" id="1317129"/>
    <lineage>
        <taxon>Eukaryota</taxon>
        <taxon>Metazoa</taxon>
        <taxon>Ecdysozoa</taxon>
        <taxon>Nematoda</taxon>
        <taxon>Chromadorea</taxon>
        <taxon>Rhabditida</taxon>
        <taxon>Rhabditina</taxon>
        <taxon>Diplogasteromorpha</taxon>
        <taxon>Diplogasteroidea</taxon>
        <taxon>Neodiplogasteridae</taxon>
        <taxon>Pristionchus</taxon>
    </lineage>
</organism>
<evidence type="ECO:0000259" key="5">
    <source>
        <dbReference type="Pfam" id="PF00462"/>
    </source>
</evidence>
<comment type="caution">
    <text evidence="6">The sequence shown here is derived from an EMBL/GenBank/DDBJ whole genome shotgun (WGS) entry which is preliminary data.</text>
</comment>
<dbReference type="InterPro" id="IPR033658">
    <property type="entry name" value="GRX_PICOT-like"/>
</dbReference>
<dbReference type="EMBL" id="BTRK01000006">
    <property type="protein sequence ID" value="GMR59548.1"/>
    <property type="molecule type" value="Genomic_DNA"/>
</dbReference>
<dbReference type="SUPFAM" id="SSF52833">
    <property type="entry name" value="Thioredoxin-like"/>
    <property type="match status" value="2"/>
</dbReference>
<accession>A0AAN5IB51</accession>
<dbReference type="PROSITE" id="PS51354">
    <property type="entry name" value="GLUTAREDOXIN_2"/>
    <property type="match status" value="1"/>
</dbReference>
<dbReference type="PANTHER" id="PTHR10293">
    <property type="entry name" value="GLUTAREDOXIN FAMILY MEMBER"/>
    <property type="match status" value="1"/>
</dbReference>
<dbReference type="GO" id="GO:0005829">
    <property type="term" value="C:cytosol"/>
    <property type="evidence" value="ECO:0007669"/>
    <property type="project" value="TreeGrafter"/>
</dbReference>
<dbReference type="Proteomes" id="UP001328107">
    <property type="component" value="Unassembled WGS sequence"/>
</dbReference>
<dbReference type="PANTHER" id="PTHR10293:SF73">
    <property type="entry name" value="GLUTAREDOXIN-3"/>
    <property type="match status" value="1"/>
</dbReference>
<evidence type="ECO:0000313" key="6">
    <source>
        <dbReference type="EMBL" id="GMR59548.1"/>
    </source>
</evidence>
<keyword evidence="1" id="KW-0479">Metal-binding</keyword>
<keyword evidence="7" id="KW-1185">Reference proteome</keyword>
<dbReference type="InterPro" id="IPR004480">
    <property type="entry name" value="Monothiol_GRX-rel"/>
</dbReference>
<sequence>MADAPKKIDSLEDMNSFINGPGLAVVHFFAPWAPQCAQLNTVLVDLVGDLKNCFTAAYIDAEEVSEVSVGAKIKAVPTICFYKSGKELARLDGFHPAELRTMLVKLTSGGMIETKRGIVEKEAKGQSLNDRLKALINRHELMLFMKGDPAAPKCGFSRTIVGMLNEHQISFGSFDILSDEEVRQGLKEYSNWPTYPQLYHKGELLGGLDVVREEFKDADFIASLPKRA</sequence>
<dbReference type="GO" id="GO:0005634">
    <property type="term" value="C:nucleus"/>
    <property type="evidence" value="ECO:0007669"/>
    <property type="project" value="TreeGrafter"/>
</dbReference>
<reference evidence="7" key="1">
    <citation type="submission" date="2022-10" db="EMBL/GenBank/DDBJ databases">
        <title>Genome assembly of Pristionchus species.</title>
        <authorList>
            <person name="Yoshida K."/>
            <person name="Sommer R.J."/>
        </authorList>
    </citation>
    <scope>NUCLEOTIDE SEQUENCE [LARGE SCALE GENOMIC DNA]</scope>
    <source>
        <strain evidence="7">RS5460</strain>
    </source>
</reference>
<dbReference type="GO" id="GO:0046872">
    <property type="term" value="F:metal ion binding"/>
    <property type="evidence" value="ECO:0007669"/>
    <property type="project" value="UniProtKB-KW"/>
</dbReference>
<keyword evidence="3" id="KW-0411">Iron-sulfur</keyword>
<proteinExistence type="predicted"/>
<evidence type="ECO:0000313" key="7">
    <source>
        <dbReference type="Proteomes" id="UP001328107"/>
    </source>
</evidence>
<gene>
    <name evidence="6" type="ORF">PMAYCL1PPCAC_29743</name>
</gene>
<dbReference type="FunFam" id="3.40.30.10:FF:000012">
    <property type="entry name" value="Monothiol glutaredoxin"/>
    <property type="match status" value="1"/>
</dbReference>
<evidence type="ECO:0000256" key="2">
    <source>
        <dbReference type="ARBA" id="ARBA00023004"/>
    </source>
</evidence>
<dbReference type="Pfam" id="PF00085">
    <property type="entry name" value="Thioredoxin"/>
    <property type="match status" value="1"/>
</dbReference>
<evidence type="ECO:0000256" key="3">
    <source>
        <dbReference type="ARBA" id="ARBA00023014"/>
    </source>
</evidence>
<evidence type="ECO:0000256" key="1">
    <source>
        <dbReference type="ARBA" id="ARBA00022723"/>
    </source>
</evidence>
<name>A0AAN5IB51_9BILA</name>
<evidence type="ECO:0000259" key="4">
    <source>
        <dbReference type="Pfam" id="PF00085"/>
    </source>
</evidence>
<dbReference type="InterPro" id="IPR013766">
    <property type="entry name" value="Thioredoxin_domain"/>
</dbReference>
<dbReference type="Pfam" id="PF00462">
    <property type="entry name" value="Glutaredoxin"/>
    <property type="match status" value="1"/>
</dbReference>
<keyword evidence="2" id="KW-0408">Iron</keyword>
<dbReference type="Gene3D" id="3.40.30.10">
    <property type="entry name" value="Glutaredoxin"/>
    <property type="match status" value="2"/>
</dbReference>
<dbReference type="InterPro" id="IPR002109">
    <property type="entry name" value="Glutaredoxin"/>
</dbReference>
<feature type="domain" description="Glutaredoxin" evidence="5">
    <location>
        <begin position="142"/>
        <end position="204"/>
    </location>
</feature>
<dbReference type="InterPro" id="IPR036249">
    <property type="entry name" value="Thioredoxin-like_sf"/>
</dbReference>
<dbReference type="AlphaFoldDB" id="A0AAN5IB51"/>
<dbReference type="CDD" id="cd03028">
    <property type="entry name" value="GRX_PICOT_like"/>
    <property type="match status" value="1"/>
</dbReference>